<accession>A0ABS4PYH9</accession>
<gene>
    <name evidence="4" type="ORF">JOM49_006015</name>
</gene>
<organism evidence="4 5">
    <name type="scientific">Amycolatopsis magusensis</name>
    <dbReference type="NCBI Taxonomy" id="882444"/>
    <lineage>
        <taxon>Bacteria</taxon>
        <taxon>Bacillati</taxon>
        <taxon>Actinomycetota</taxon>
        <taxon>Actinomycetes</taxon>
        <taxon>Pseudonocardiales</taxon>
        <taxon>Pseudonocardiaceae</taxon>
        <taxon>Amycolatopsis</taxon>
    </lineage>
</organism>
<dbReference type="PROSITE" id="PS00211">
    <property type="entry name" value="ABC_TRANSPORTER_1"/>
    <property type="match status" value="1"/>
</dbReference>
<dbReference type="InterPro" id="IPR027417">
    <property type="entry name" value="P-loop_NTPase"/>
</dbReference>
<dbReference type="SMART" id="SM00382">
    <property type="entry name" value="AAA"/>
    <property type="match status" value="1"/>
</dbReference>
<evidence type="ECO:0000313" key="5">
    <source>
        <dbReference type="Proteomes" id="UP000741013"/>
    </source>
</evidence>
<proteinExistence type="predicted"/>
<dbReference type="PANTHER" id="PTHR42794:SF2">
    <property type="entry name" value="ABC TRANSPORTER ATP-BINDING PROTEIN"/>
    <property type="match status" value="1"/>
</dbReference>
<protein>
    <submittedName>
        <fullName evidence="4">Iron complex transport system ATP-binding protein</fullName>
    </submittedName>
</protein>
<dbReference type="PANTHER" id="PTHR42794">
    <property type="entry name" value="HEMIN IMPORT ATP-BINDING PROTEIN HMUV"/>
    <property type="match status" value="1"/>
</dbReference>
<dbReference type="Gene3D" id="3.40.50.300">
    <property type="entry name" value="P-loop containing nucleotide triphosphate hydrolases"/>
    <property type="match status" value="1"/>
</dbReference>
<keyword evidence="2 4" id="KW-0067">ATP-binding</keyword>
<sequence length="274" mass="29327">MSLVLTGVGLSLGAARVLDDVSLAVAEGSFTALLGPNGSGKSSLLRTVFRAQRPDRGRILLDGDDVWRLSAAEAARRTGVLLQEQHAGFEFTVAETVAQGRTPHLKPFDRFGRADQAIVDEVLDRTGLRSFAHRRLAELSGGERQRVLLARALAQRPKLLVLDEPTNHLDIRHQLEFLELVRGLGVTVLAALHGLEIAATYADAVVVLHGGRVAAAGTPAGTLTEPTLRGVFGVESTVDTDPVTGRPRFALRPACVCPRLACHWSCARRSVDAG</sequence>
<dbReference type="Proteomes" id="UP000741013">
    <property type="component" value="Unassembled WGS sequence"/>
</dbReference>
<evidence type="ECO:0000259" key="3">
    <source>
        <dbReference type="PROSITE" id="PS50893"/>
    </source>
</evidence>
<keyword evidence="5" id="KW-1185">Reference proteome</keyword>
<dbReference type="InterPro" id="IPR003439">
    <property type="entry name" value="ABC_transporter-like_ATP-bd"/>
</dbReference>
<comment type="caution">
    <text evidence="4">The sequence shown here is derived from an EMBL/GenBank/DDBJ whole genome shotgun (WGS) entry which is preliminary data.</text>
</comment>
<dbReference type="PROSITE" id="PS50893">
    <property type="entry name" value="ABC_TRANSPORTER_2"/>
    <property type="match status" value="1"/>
</dbReference>
<keyword evidence="1" id="KW-0547">Nucleotide-binding</keyword>
<evidence type="ECO:0000313" key="4">
    <source>
        <dbReference type="EMBL" id="MBP2184489.1"/>
    </source>
</evidence>
<evidence type="ECO:0000256" key="1">
    <source>
        <dbReference type="ARBA" id="ARBA00022741"/>
    </source>
</evidence>
<dbReference type="EMBL" id="JAGGMS010000001">
    <property type="protein sequence ID" value="MBP2184489.1"/>
    <property type="molecule type" value="Genomic_DNA"/>
</dbReference>
<dbReference type="InterPro" id="IPR003593">
    <property type="entry name" value="AAA+_ATPase"/>
</dbReference>
<reference evidence="4 5" key="1">
    <citation type="submission" date="2021-03" db="EMBL/GenBank/DDBJ databases">
        <title>Sequencing the genomes of 1000 actinobacteria strains.</title>
        <authorList>
            <person name="Klenk H.-P."/>
        </authorList>
    </citation>
    <scope>NUCLEOTIDE SEQUENCE [LARGE SCALE GENOMIC DNA]</scope>
    <source>
        <strain evidence="4 5">DSM 45510</strain>
    </source>
</reference>
<evidence type="ECO:0000256" key="2">
    <source>
        <dbReference type="ARBA" id="ARBA00022840"/>
    </source>
</evidence>
<dbReference type="CDD" id="cd03214">
    <property type="entry name" value="ABC_Iron-Siderophores_B12_Hemin"/>
    <property type="match status" value="1"/>
</dbReference>
<name>A0ABS4PYH9_9PSEU</name>
<dbReference type="Pfam" id="PF00005">
    <property type="entry name" value="ABC_tran"/>
    <property type="match status" value="1"/>
</dbReference>
<dbReference type="GO" id="GO:0005524">
    <property type="term" value="F:ATP binding"/>
    <property type="evidence" value="ECO:0007669"/>
    <property type="project" value="UniProtKB-KW"/>
</dbReference>
<dbReference type="RefSeq" id="WP_209667498.1">
    <property type="nucleotide sequence ID" value="NZ_JAGGMS010000001.1"/>
</dbReference>
<feature type="domain" description="ABC transporter" evidence="3">
    <location>
        <begin position="3"/>
        <end position="235"/>
    </location>
</feature>
<dbReference type="SUPFAM" id="SSF52540">
    <property type="entry name" value="P-loop containing nucleoside triphosphate hydrolases"/>
    <property type="match status" value="1"/>
</dbReference>
<dbReference type="InterPro" id="IPR017871">
    <property type="entry name" value="ABC_transporter-like_CS"/>
</dbReference>